<protein>
    <submittedName>
        <fullName evidence="3">Uncharacterized protein</fullName>
    </submittedName>
</protein>
<proteinExistence type="predicted"/>
<dbReference type="VEuPathDB" id="ToxoDB:NCLIV_023420"/>
<evidence type="ECO:0000313" key="4">
    <source>
        <dbReference type="EMBL" id="CEL66530.1"/>
    </source>
</evidence>
<dbReference type="Proteomes" id="UP000007494">
    <property type="component" value="Chromosome VIIa"/>
</dbReference>
<name>F0VFR0_NEOCL</name>
<feature type="compositionally biased region" description="Low complexity" evidence="1">
    <location>
        <begin position="210"/>
        <end position="223"/>
    </location>
</feature>
<sequence>MKVVGTPNKTGLSRSAIVAGLLAVAGMSSGASADVPSVASKKSQFLAKHPITYSTSFEHSTPVEVVTEDTSSAEPENAGFTGSMAPGHLVNAAFDHGTVDDDTPGEEKRLSEHLMYDMHQDMKDRFWHLNDQSMIEKLISEGRLDPSYGDQFDMNFVPTYQDDLFEDIFSEEPSTDEIPDSATYAEGELLSDDTIPPEGTSTDVLPPAVSTTESEPTASTAKPVPDETSEVTEETPSEPSQAPETRPEPATTEATVDAPSKEDDSTEEADERDRDAEDQAPQIVPEQPETLTDGVATEDGETAVEGDKEDTTATRLTTTTTTTTTTTAPTATAAATKPPVEGNENEVAGHETPAEANESKQEESGTEVEPATAGTEETRAGSEHEGTAKRAADAPHAFLRSVETRH</sequence>
<evidence type="ECO:0000313" key="5">
    <source>
        <dbReference type="Proteomes" id="UP000007494"/>
    </source>
</evidence>
<dbReference type="eggNOG" id="ENOG502R01I">
    <property type="taxonomic scope" value="Eukaryota"/>
</dbReference>
<dbReference type="RefSeq" id="XP_003882586.1">
    <property type="nucleotide sequence ID" value="XM_003882537.1"/>
</dbReference>
<reference evidence="3" key="1">
    <citation type="submission" date="2011-02" db="EMBL/GenBank/DDBJ databases">
        <authorList>
            <person name="Aslett M."/>
        </authorList>
    </citation>
    <scope>NUCLEOTIDE SEQUENCE</scope>
    <source>
        <strain evidence="3">Liverpool</strain>
    </source>
</reference>
<evidence type="ECO:0000256" key="1">
    <source>
        <dbReference type="SAM" id="MobiDB-lite"/>
    </source>
</evidence>
<keyword evidence="5" id="KW-1185">Reference proteome</keyword>
<feature type="compositionally biased region" description="Acidic residues" evidence="1">
    <location>
        <begin position="227"/>
        <end position="236"/>
    </location>
</feature>
<feature type="compositionally biased region" description="Low complexity" evidence="1">
    <location>
        <begin position="237"/>
        <end position="255"/>
    </location>
</feature>
<keyword evidence="2" id="KW-0732">Signal</keyword>
<feature type="chain" id="PRO_5007655182" evidence="2">
    <location>
        <begin position="34"/>
        <end position="406"/>
    </location>
</feature>
<feature type="region of interest" description="Disordered" evidence="1">
    <location>
        <begin position="190"/>
        <end position="406"/>
    </location>
</feature>
<dbReference type="InParanoid" id="F0VFR0"/>
<gene>
    <name evidence="4" type="ORF">BN1204_023420</name>
    <name evidence="3" type="ORF">NCLIV_023420</name>
</gene>
<reference evidence="3" key="2">
    <citation type="submission" date="2011-03" db="EMBL/GenBank/DDBJ databases">
        <title>Comparative genomics and transcriptomics of Neospora caninum and Toxoplasma gondii.</title>
        <authorList>
            <person name="Reid A.J."/>
            <person name="Sohal A."/>
            <person name="Harris D."/>
            <person name="Quail M."/>
            <person name="Sanders M."/>
            <person name="Berriman M."/>
            <person name="Wastling J.M."/>
            <person name="Pain A."/>
        </authorList>
    </citation>
    <scope>NUCLEOTIDE SEQUENCE</scope>
    <source>
        <strain evidence="3">Liverpool</strain>
    </source>
</reference>
<dbReference type="OMA" id="DRFWHLN"/>
<dbReference type="GeneID" id="13444714"/>
<organism evidence="3 5">
    <name type="scientific">Neospora caninum (strain Liverpool)</name>
    <dbReference type="NCBI Taxonomy" id="572307"/>
    <lineage>
        <taxon>Eukaryota</taxon>
        <taxon>Sar</taxon>
        <taxon>Alveolata</taxon>
        <taxon>Apicomplexa</taxon>
        <taxon>Conoidasida</taxon>
        <taxon>Coccidia</taxon>
        <taxon>Eucoccidiorida</taxon>
        <taxon>Eimeriorina</taxon>
        <taxon>Sarcocystidae</taxon>
        <taxon>Neospora</taxon>
    </lineage>
</organism>
<accession>F0VFR0</accession>
<feature type="compositionally biased region" description="Low complexity" evidence="1">
    <location>
        <begin position="313"/>
        <end position="336"/>
    </location>
</feature>
<dbReference type="AlphaFoldDB" id="F0VFR0"/>
<dbReference type="EMBL" id="FR823388">
    <property type="protein sequence ID" value="CBZ52554.1"/>
    <property type="molecule type" value="Genomic_DNA"/>
</dbReference>
<feature type="compositionally biased region" description="Basic and acidic residues" evidence="1">
    <location>
        <begin position="347"/>
        <end position="363"/>
    </location>
</feature>
<feature type="signal peptide" evidence="2">
    <location>
        <begin position="1"/>
        <end position="33"/>
    </location>
</feature>
<evidence type="ECO:0000313" key="3">
    <source>
        <dbReference type="EMBL" id="CBZ52554.1"/>
    </source>
</evidence>
<reference evidence="4" key="4">
    <citation type="journal article" date="2015" name="PLoS ONE">
        <title>Comprehensive Evaluation of Toxoplasma gondii VEG and Neospora caninum LIV Genomes with Tachyzoite Stage Transcriptome and Proteome Defines Novel Transcript Features.</title>
        <authorList>
            <person name="Ramaprasad A."/>
            <person name="Mourier T."/>
            <person name="Naeem R."/>
            <person name="Malas T.B."/>
            <person name="Moussa E."/>
            <person name="Panigrahi A."/>
            <person name="Vermont S.J."/>
            <person name="Otto T.D."/>
            <person name="Wastling J."/>
            <person name="Pain A."/>
        </authorList>
    </citation>
    <scope>NUCLEOTIDE SEQUENCE</scope>
    <source>
        <strain evidence="4">Liverpool</strain>
    </source>
</reference>
<dbReference type="EMBL" id="LN714481">
    <property type="protein sequence ID" value="CEL66530.1"/>
    <property type="molecule type" value="Genomic_DNA"/>
</dbReference>
<evidence type="ECO:0000256" key="2">
    <source>
        <dbReference type="SAM" id="SignalP"/>
    </source>
</evidence>
<feature type="compositionally biased region" description="Basic and acidic residues" evidence="1">
    <location>
        <begin position="376"/>
        <end position="393"/>
    </location>
</feature>
<dbReference type="OrthoDB" id="10372137at2759"/>
<reference evidence="5" key="3">
    <citation type="journal article" date="2012" name="PLoS Pathog.">
        <title>Comparative genomics of the apicomplexan parasites Toxoplasma gondii and Neospora caninum: Coccidia differing in host range and transmission strategy.</title>
        <authorList>
            <person name="Reid A.J."/>
            <person name="Vermont S.J."/>
            <person name="Cotton J.A."/>
            <person name="Harris D."/>
            <person name="Hill-Cawthorne G.A."/>
            <person name="Konen-Waisman S."/>
            <person name="Latham S.M."/>
            <person name="Mourier T."/>
            <person name="Norton R."/>
            <person name="Quail M.A."/>
            <person name="Sanders M."/>
            <person name="Shanmugam D."/>
            <person name="Sohal A."/>
            <person name="Wasmuth J.D."/>
            <person name="Brunk B."/>
            <person name="Grigg M.E."/>
            <person name="Howard J.C."/>
            <person name="Parkinson J."/>
            <person name="Roos D.S."/>
            <person name="Trees A.J."/>
            <person name="Berriman M."/>
            <person name="Pain A."/>
            <person name="Wastling J.M."/>
        </authorList>
    </citation>
    <scope>NUCLEOTIDE SEQUENCE [LARGE SCALE GENOMIC DNA]</scope>
    <source>
        <strain evidence="5">Liverpool</strain>
    </source>
</reference>